<dbReference type="InterPro" id="IPR011009">
    <property type="entry name" value="Kinase-like_dom_sf"/>
</dbReference>
<dbReference type="PANTHER" id="PTHR43289">
    <property type="entry name" value="MITOGEN-ACTIVATED PROTEIN KINASE KINASE KINASE 20-RELATED"/>
    <property type="match status" value="1"/>
</dbReference>
<dbReference type="PROSITE" id="PS00108">
    <property type="entry name" value="PROTEIN_KINASE_ST"/>
    <property type="match status" value="1"/>
</dbReference>
<feature type="compositionally biased region" description="Low complexity" evidence="8">
    <location>
        <begin position="325"/>
        <end position="342"/>
    </location>
</feature>
<evidence type="ECO:0000256" key="8">
    <source>
        <dbReference type="SAM" id="MobiDB-lite"/>
    </source>
</evidence>
<dbReference type="PANTHER" id="PTHR43289:SF6">
    <property type="entry name" value="SERINE_THREONINE-PROTEIN KINASE NEKL-3"/>
    <property type="match status" value="1"/>
</dbReference>
<evidence type="ECO:0000256" key="9">
    <source>
        <dbReference type="SAM" id="Phobius"/>
    </source>
</evidence>
<evidence type="ECO:0000256" key="3">
    <source>
        <dbReference type="ARBA" id="ARBA00022679"/>
    </source>
</evidence>
<accession>A0A919GWH1</accession>
<dbReference type="Gene3D" id="1.10.510.10">
    <property type="entry name" value="Transferase(Phosphotransferase) domain 1"/>
    <property type="match status" value="1"/>
</dbReference>
<dbReference type="PROSITE" id="PS50011">
    <property type="entry name" value="PROTEIN_KINASE_DOM"/>
    <property type="match status" value="1"/>
</dbReference>
<dbReference type="RefSeq" id="WP_031140141.1">
    <property type="nucleotide sequence ID" value="NZ_BNEE01000006.1"/>
</dbReference>
<dbReference type="EC" id="2.7.11.1" evidence="1"/>
<feature type="region of interest" description="Disordered" evidence="8">
    <location>
        <begin position="287"/>
        <end position="347"/>
    </location>
</feature>
<dbReference type="AlphaFoldDB" id="A0A919GWH1"/>
<keyword evidence="5 11" id="KW-0418">Kinase</keyword>
<gene>
    <name evidence="11" type="ORF">Sxan_29840</name>
</gene>
<dbReference type="GO" id="GO:0004674">
    <property type="term" value="F:protein serine/threonine kinase activity"/>
    <property type="evidence" value="ECO:0007669"/>
    <property type="project" value="UniProtKB-KW"/>
</dbReference>
<reference evidence="11" key="1">
    <citation type="submission" date="2020-09" db="EMBL/GenBank/DDBJ databases">
        <title>Whole genome shotgun sequence of Streptomyces xanthophaeus NBRC 12829.</title>
        <authorList>
            <person name="Komaki H."/>
            <person name="Tamura T."/>
        </authorList>
    </citation>
    <scope>NUCLEOTIDE SEQUENCE</scope>
    <source>
        <strain evidence="11">NBRC 12829</strain>
    </source>
</reference>
<name>A0A919GWH1_9ACTN</name>
<feature type="compositionally biased region" description="Low complexity" evidence="8">
    <location>
        <begin position="395"/>
        <end position="414"/>
    </location>
</feature>
<evidence type="ECO:0000259" key="10">
    <source>
        <dbReference type="PROSITE" id="PS50011"/>
    </source>
</evidence>
<dbReference type="EMBL" id="BNEE01000006">
    <property type="protein sequence ID" value="GHI85620.1"/>
    <property type="molecule type" value="Genomic_DNA"/>
</dbReference>
<evidence type="ECO:0000256" key="5">
    <source>
        <dbReference type="ARBA" id="ARBA00022777"/>
    </source>
</evidence>
<dbReference type="InterPro" id="IPR008271">
    <property type="entry name" value="Ser/Thr_kinase_AS"/>
</dbReference>
<dbReference type="Proteomes" id="UP000600026">
    <property type="component" value="Unassembled WGS sequence"/>
</dbReference>
<feature type="compositionally biased region" description="Pro residues" evidence="8">
    <location>
        <begin position="308"/>
        <end position="324"/>
    </location>
</feature>
<dbReference type="SMART" id="SM00220">
    <property type="entry name" value="S_TKc"/>
    <property type="match status" value="1"/>
</dbReference>
<dbReference type="GO" id="GO:0005524">
    <property type="term" value="F:ATP binding"/>
    <property type="evidence" value="ECO:0007669"/>
    <property type="project" value="UniProtKB-UniRule"/>
</dbReference>
<dbReference type="Pfam" id="PF00069">
    <property type="entry name" value="Pkinase"/>
    <property type="match status" value="1"/>
</dbReference>
<feature type="region of interest" description="Disordered" evidence="8">
    <location>
        <begin position="385"/>
        <end position="433"/>
    </location>
</feature>
<evidence type="ECO:0000256" key="6">
    <source>
        <dbReference type="ARBA" id="ARBA00022840"/>
    </source>
</evidence>
<keyword evidence="2" id="KW-0723">Serine/threonine-protein kinase</keyword>
<evidence type="ECO:0000313" key="12">
    <source>
        <dbReference type="Proteomes" id="UP000600026"/>
    </source>
</evidence>
<keyword evidence="4 7" id="KW-0547">Nucleotide-binding</keyword>
<keyword evidence="6 7" id="KW-0067">ATP-binding</keyword>
<feature type="transmembrane region" description="Helical" evidence="9">
    <location>
        <begin position="358"/>
        <end position="379"/>
    </location>
</feature>
<dbReference type="CDD" id="cd14014">
    <property type="entry name" value="STKc_PknB_like"/>
    <property type="match status" value="1"/>
</dbReference>
<dbReference type="Gene3D" id="3.30.200.20">
    <property type="entry name" value="Phosphorylase Kinase, domain 1"/>
    <property type="match status" value="1"/>
</dbReference>
<feature type="binding site" evidence="7">
    <location>
        <position position="44"/>
    </location>
    <ligand>
        <name>ATP</name>
        <dbReference type="ChEBI" id="CHEBI:30616"/>
    </ligand>
</feature>
<evidence type="ECO:0000256" key="2">
    <source>
        <dbReference type="ARBA" id="ARBA00022527"/>
    </source>
</evidence>
<evidence type="ECO:0000256" key="4">
    <source>
        <dbReference type="ARBA" id="ARBA00022741"/>
    </source>
</evidence>
<keyword evidence="9" id="KW-0812">Transmembrane</keyword>
<feature type="domain" description="Protein kinase" evidence="10">
    <location>
        <begin position="15"/>
        <end position="281"/>
    </location>
</feature>
<dbReference type="PROSITE" id="PS00107">
    <property type="entry name" value="PROTEIN_KINASE_ATP"/>
    <property type="match status" value="1"/>
</dbReference>
<proteinExistence type="predicted"/>
<protein>
    <recommendedName>
        <fullName evidence="1">non-specific serine/threonine protein kinase</fullName>
        <ecNumber evidence="1">2.7.11.1</ecNumber>
    </recommendedName>
</protein>
<sequence length="576" mass="59480">MDTSEAGRRLIGGRFELVDPLGSGGMGTVWRARDIALDRDVALKEVRPPDPATAAAQPGLAVQLRERAVREARALARLAHPHVVTIHHIVDPAAEGGADAADTHPWIVMELVRGGSLHDRLESGPLPVDQVLRLGLEVLSALRAAHAEGVLHRDVKPANVLLRPDGGAVLTDFGIAALHGSAGLTSTGVLIGSPEYIAPERVRGEEGLAASDLWSLGMLLYVAAEGVHPLRRATSLATVVAVLDEPIPAPVRSGPLGPVLEQLLVRDPAARPDGARLEELLRNASTALGGGPAAGAPPTVLGRYGPASPLPHPAPAPSPYPPAGPYSGQQPSYAGPSPSPYSVTAPVRTGAGRRRRPVVLASAVAAVLAAAVIGIVQWLPGGQESGDSAKGGAGATPAASSPVPGTAAPSAVTPKAADSKAASPEASAPQGGLLTPAGVRAALEALKKQTGTTTFVDMRIYEEYVIASVPTAPGAKTVDSWQYRGGGVTRTGPAGTVKDRAPLIDMAGIDWDVLPGLLEQAQRDLGVEKPTSRYVIVDPWMMDQTPSMRSYLSDEYGQGGYVLAGTNGKVRKVYRS</sequence>
<evidence type="ECO:0000313" key="11">
    <source>
        <dbReference type="EMBL" id="GHI85620.1"/>
    </source>
</evidence>
<dbReference type="InterPro" id="IPR017441">
    <property type="entry name" value="Protein_kinase_ATP_BS"/>
</dbReference>
<dbReference type="InterPro" id="IPR000719">
    <property type="entry name" value="Prot_kinase_dom"/>
</dbReference>
<keyword evidence="3" id="KW-0808">Transferase</keyword>
<keyword evidence="9" id="KW-0472">Membrane</keyword>
<organism evidence="11 12">
    <name type="scientific">Streptomyces xanthophaeus</name>
    <dbReference type="NCBI Taxonomy" id="67385"/>
    <lineage>
        <taxon>Bacteria</taxon>
        <taxon>Bacillati</taxon>
        <taxon>Actinomycetota</taxon>
        <taxon>Actinomycetes</taxon>
        <taxon>Kitasatosporales</taxon>
        <taxon>Streptomycetaceae</taxon>
        <taxon>Streptomyces</taxon>
    </lineage>
</organism>
<dbReference type="SUPFAM" id="SSF56112">
    <property type="entry name" value="Protein kinase-like (PK-like)"/>
    <property type="match status" value="1"/>
</dbReference>
<keyword evidence="9" id="KW-1133">Transmembrane helix</keyword>
<evidence type="ECO:0000256" key="1">
    <source>
        <dbReference type="ARBA" id="ARBA00012513"/>
    </source>
</evidence>
<evidence type="ECO:0000256" key="7">
    <source>
        <dbReference type="PROSITE-ProRule" id="PRU10141"/>
    </source>
</evidence>
<comment type="caution">
    <text evidence="11">The sequence shown here is derived from an EMBL/GenBank/DDBJ whole genome shotgun (WGS) entry which is preliminary data.</text>
</comment>
<keyword evidence="12" id="KW-1185">Reference proteome</keyword>